<keyword evidence="9" id="KW-1185">Reference proteome</keyword>
<dbReference type="PANTHER" id="PTHR23505">
    <property type="entry name" value="SPINSTER"/>
    <property type="match status" value="1"/>
</dbReference>
<comment type="subcellular location">
    <subcellularLocation>
        <location evidence="1">Membrane</location>
        <topology evidence="1">Multi-pass membrane protein</topology>
    </subcellularLocation>
</comment>
<dbReference type="Proteomes" id="UP000316624">
    <property type="component" value="Unassembled WGS sequence"/>
</dbReference>
<feature type="transmembrane region" description="Helical" evidence="6">
    <location>
        <begin position="275"/>
        <end position="300"/>
    </location>
</feature>
<dbReference type="PANTHER" id="PTHR23505:SF79">
    <property type="entry name" value="PROTEIN SPINSTER"/>
    <property type="match status" value="1"/>
</dbReference>
<comment type="caution">
    <text evidence="8">The sequence shown here is derived from an EMBL/GenBank/DDBJ whole genome shotgun (WGS) entry which is preliminary data.</text>
</comment>
<evidence type="ECO:0000256" key="6">
    <source>
        <dbReference type="SAM" id="Phobius"/>
    </source>
</evidence>
<dbReference type="InterPro" id="IPR044770">
    <property type="entry name" value="MFS_spinster-like"/>
</dbReference>
<dbReference type="Pfam" id="PF07690">
    <property type="entry name" value="MFS_1"/>
    <property type="match status" value="1"/>
</dbReference>
<feature type="transmembrane region" description="Helical" evidence="6">
    <location>
        <begin position="145"/>
        <end position="168"/>
    </location>
</feature>
<dbReference type="InterPro" id="IPR036259">
    <property type="entry name" value="MFS_trans_sf"/>
</dbReference>
<evidence type="ECO:0000313" key="8">
    <source>
        <dbReference type="EMBL" id="TWH93679.1"/>
    </source>
</evidence>
<evidence type="ECO:0000256" key="3">
    <source>
        <dbReference type="ARBA" id="ARBA00022692"/>
    </source>
</evidence>
<evidence type="ECO:0000256" key="5">
    <source>
        <dbReference type="ARBA" id="ARBA00023136"/>
    </source>
</evidence>
<gene>
    <name evidence="8" type="ORF">IQ35_01888</name>
</gene>
<keyword evidence="5 6" id="KW-0472">Membrane</keyword>
<feature type="transmembrane region" description="Helical" evidence="6">
    <location>
        <begin position="411"/>
        <end position="429"/>
    </location>
</feature>
<dbReference type="InterPro" id="IPR020846">
    <property type="entry name" value="MFS_dom"/>
</dbReference>
<feature type="transmembrane region" description="Helical" evidence="6">
    <location>
        <begin position="188"/>
        <end position="209"/>
    </location>
</feature>
<feature type="transmembrane region" description="Helical" evidence="6">
    <location>
        <begin position="337"/>
        <end position="361"/>
    </location>
</feature>
<dbReference type="SUPFAM" id="SSF103473">
    <property type="entry name" value="MFS general substrate transporter"/>
    <property type="match status" value="1"/>
</dbReference>
<dbReference type="InterPro" id="IPR011701">
    <property type="entry name" value="MFS"/>
</dbReference>
<name>A0A562KE29_SPHWJ</name>
<feature type="transmembrane region" description="Helical" evidence="6">
    <location>
        <begin position="240"/>
        <end position="263"/>
    </location>
</feature>
<keyword evidence="4 6" id="KW-1133">Transmembrane helix</keyword>
<evidence type="ECO:0000256" key="4">
    <source>
        <dbReference type="ARBA" id="ARBA00022989"/>
    </source>
</evidence>
<feature type="domain" description="Major facilitator superfamily (MFS) profile" evidence="7">
    <location>
        <begin position="20"/>
        <end position="434"/>
    </location>
</feature>
<dbReference type="EMBL" id="VLKK01000006">
    <property type="protein sequence ID" value="TWH93679.1"/>
    <property type="molecule type" value="Genomic_DNA"/>
</dbReference>
<dbReference type="PROSITE" id="PS50850">
    <property type="entry name" value="MFS"/>
    <property type="match status" value="1"/>
</dbReference>
<feature type="transmembrane region" description="Helical" evidence="6">
    <location>
        <begin position="112"/>
        <end position="133"/>
    </location>
</feature>
<dbReference type="AlphaFoldDB" id="A0A562KE29"/>
<protein>
    <submittedName>
        <fullName evidence="8">Sugar phosphate permease</fullName>
    </submittedName>
</protein>
<evidence type="ECO:0000259" key="7">
    <source>
        <dbReference type="PROSITE" id="PS50850"/>
    </source>
</evidence>
<dbReference type="GO" id="GO:0016020">
    <property type="term" value="C:membrane"/>
    <property type="evidence" value="ECO:0007669"/>
    <property type="project" value="UniProtKB-SubCell"/>
</dbReference>
<accession>A0A562KE29</accession>
<dbReference type="GO" id="GO:0022857">
    <property type="term" value="F:transmembrane transporter activity"/>
    <property type="evidence" value="ECO:0007669"/>
    <property type="project" value="InterPro"/>
</dbReference>
<dbReference type="RefSeq" id="WP_158636633.1">
    <property type="nucleotide sequence ID" value="NZ_JACIIY010000004.1"/>
</dbReference>
<feature type="transmembrane region" description="Helical" evidence="6">
    <location>
        <begin position="19"/>
        <end position="38"/>
    </location>
</feature>
<evidence type="ECO:0000256" key="2">
    <source>
        <dbReference type="ARBA" id="ARBA00022448"/>
    </source>
</evidence>
<dbReference type="Gene3D" id="1.20.1250.20">
    <property type="entry name" value="MFS general substrate transporter like domains"/>
    <property type="match status" value="2"/>
</dbReference>
<reference evidence="8 9" key="1">
    <citation type="journal article" date="2015" name="Stand. Genomic Sci.">
        <title>Genomic Encyclopedia of Bacterial and Archaeal Type Strains, Phase III: the genomes of soil and plant-associated and newly described type strains.</title>
        <authorList>
            <person name="Whitman W.B."/>
            <person name="Woyke T."/>
            <person name="Klenk H.P."/>
            <person name="Zhou Y."/>
            <person name="Lilburn T.G."/>
            <person name="Beck B.J."/>
            <person name="De Vos P."/>
            <person name="Vandamme P."/>
            <person name="Eisen J.A."/>
            <person name="Garrity G."/>
            <person name="Hugenholtz P."/>
            <person name="Kyrpides N.C."/>
        </authorList>
    </citation>
    <scope>NUCLEOTIDE SEQUENCE [LARGE SCALE GENOMIC DNA]</scope>
    <source>
        <strain evidence="8 9">CGMCC 1.7748</strain>
    </source>
</reference>
<keyword evidence="2" id="KW-0813">Transport</keyword>
<evidence type="ECO:0000256" key="1">
    <source>
        <dbReference type="ARBA" id="ARBA00004141"/>
    </source>
</evidence>
<feature type="transmembrane region" description="Helical" evidence="6">
    <location>
        <begin position="86"/>
        <end position="106"/>
    </location>
</feature>
<proteinExistence type="predicted"/>
<feature type="transmembrane region" description="Helical" evidence="6">
    <location>
        <begin position="312"/>
        <end position="331"/>
    </location>
</feature>
<feature type="transmembrane region" description="Helical" evidence="6">
    <location>
        <begin position="373"/>
        <end position="396"/>
    </location>
</feature>
<evidence type="ECO:0000313" key="9">
    <source>
        <dbReference type="Proteomes" id="UP000316624"/>
    </source>
</evidence>
<sequence length="454" mass="48237">MTSANPATGGTLSPARQKYAIGVLLLMYVFAYMDRNVLALMVDPIKESLQISDVQFSLVHGVAFGAFYAVFGLPMGYIVDRFSKRWVLFWGISIWSAATLACGLARSFPTLAFFRFGVGAGEATLVPAAYSTISRILPKDRTAMGIAVFSMGSGIGSAVAIGIGGYLIAKLTKLGGIALPFIGHLEPWQAVFVIIGAPGLFVALLAFTLPETGKSAAAEAETLAPSEPVPLMPFLAENRAYLFFTIGGLALITILAYAFAAWMPALLLRQYGKDVAWVGYVMSAVTLSGLIGFGLSGYFADRLFRAGYKDGHVIPILYCVPVIIVLTIVGFHLTGDIWVAVGCYAIIHILATIGNSVGAHVQLATPPSLRGRLAAITVAAQHLCGLALGPLLVALVTDHWFHDPARVGDSMAIVGTIIGLLAILFYILARAHARAAITRMEEGYYHTPPIEAVA</sequence>
<keyword evidence="3 6" id="KW-0812">Transmembrane</keyword>
<organism evidence="8 9">
    <name type="scientific">Sphingobium wenxiniae (strain DSM 21828 / CGMCC 1.7748 / JZ-1)</name>
    <dbReference type="NCBI Taxonomy" id="595605"/>
    <lineage>
        <taxon>Bacteria</taxon>
        <taxon>Pseudomonadati</taxon>
        <taxon>Pseudomonadota</taxon>
        <taxon>Alphaproteobacteria</taxon>
        <taxon>Sphingomonadales</taxon>
        <taxon>Sphingomonadaceae</taxon>
        <taxon>Sphingobium</taxon>
    </lineage>
</organism>
<feature type="transmembrane region" description="Helical" evidence="6">
    <location>
        <begin position="58"/>
        <end position="79"/>
    </location>
</feature>